<reference evidence="3 4" key="1">
    <citation type="submission" date="2019-06" db="EMBL/GenBank/DDBJ databases">
        <authorList>
            <person name="De-Chao Zhang Q."/>
        </authorList>
    </citation>
    <scope>NUCLEOTIDE SEQUENCE [LARGE SCALE GENOMIC DNA]</scope>
    <source>
        <strain evidence="3 4">KN1116</strain>
    </source>
</reference>
<keyword evidence="4" id="KW-1185">Reference proteome</keyword>
<evidence type="ECO:0000313" key="3">
    <source>
        <dbReference type="EMBL" id="NHF61678.1"/>
    </source>
</evidence>
<protein>
    <submittedName>
        <fullName evidence="3">CpaF family protein</fullName>
    </submittedName>
</protein>
<proteinExistence type="inferred from homology"/>
<dbReference type="SUPFAM" id="SSF52540">
    <property type="entry name" value="P-loop containing nucleoside triphosphate hydrolases"/>
    <property type="match status" value="1"/>
</dbReference>
<dbReference type="Gene3D" id="3.30.450.380">
    <property type="match status" value="1"/>
</dbReference>
<accession>A0A9E5JSI2</accession>
<evidence type="ECO:0000256" key="1">
    <source>
        <dbReference type="ARBA" id="ARBA00006611"/>
    </source>
</evidence>
<comment type="caution">
    <text evidence="3">The sequence shown here is derived from an EMBL/GenBank/DDBJ whole genome shotgun (WGS) entry which is preliminary data.</text>
</comment>
<dbReference type="PANTHER" id="PTHR30486">
    <property type="entry name" value="TWITCHING MOTILITY PROTEIN PILT"/>
    <property type="match status" value="1"/>
</dbReference>
<dbReference type="CDD" id="cd01130">
    <property type="entry name" value="VirB11-like_ATPase"/>
    <property type="match status" value="1"/>
</dbReference>
<dbReference type="InterPro" id="IPR001482">
    <property type="entry name" value="T2SS/T4SS_dom"/>
</dbReference>
<dbReference type="AlphaFoldDB" id="A0A9E5JSI2"/>
<sequence>MAAMPSAASLITARVRDRVRAERLDLHRDPAAADRLAREELRRYAERSLGGGTLPVIDDEAQTLGEVLAGLIGYGPLQPYFDDPEVEEIWINSPDAVFIARGGVSERTALELTDEEVRTLVERMLQSTGRRVDLSSPFVDASLPDGSRLHVVIPDVTRRHWSVNVRKFSQRIRDLSRLVELGSLPPPAAEFLRMSVLAGANILVSGATHSGKTTLMGAMLAGARPSERIVTVEETFELDLSAPDVVAMQCRSANLEGSGEISLRRLIKEALRMRPDRLVVGEVREAESLDLLIALNSGLPGMCSIHANSARDALVKLATLPLLAGRNIDSSFVVPTVAGAIDLVVHCELVRGGRRRVAEIVAPTGDVVEGSIEAQSIFTLRGEELAATGTLPAREQVFARAGLDPRPLLRSAVNTAVTPAVTPAVNPAVHPSAGPRAVPA</sequence>
<evidence type="ECO:0000259" key="2">
    <source>
        <dbReference type="Pfam" id="PF00437"/>
    </source>
</evidence>
<dbReference type="EMBL" id="VIKT02000001">
    <property type="protein sequence ID" value="NHF61678.1"/>
    <property type="molecule type" value="Genomic_DNA"/>
</dbReference>
<dbReference type="GO" id="GO:0016887">
    <property type="term" value="F:ATP hydrolysis activity"/>
    <property type="evidence" value="ECO:0007669"/>
    <property type="project" value="InterPro"/>
</dbReference>
<name>A0A9E5JSI2_9MICO</name>
<gene>
    <name evidence="3" type="ORF">FK219_000215</name>
</gene>
<reference evidence="3 4" key="2">
    <citation type="submission" date="2020-03" db="EMBL/GenBank/DDBJ databases">
        <title>Chryseoglobus sp. isolated from a deep-sea seamount.</title>
        <authorList>
            <person name="Zhang D.-C."/>
        </authorList>
    </citation>
    <scope>NUCLEOTIDE SEQUENCE [LARGE SCALE GENOMIC DNA]</scope>
    <source>
        <strain evidence="3 4">KN1116</strain>
    </source>
</reference>
<dbReference type="Gene3D" id="3.40.50.300">
    <property type="entry name" value="P-loop containing nucleotide triphosphate hydrolases"/>
    <property type="match status" value="1"/>
</dbReference>
<comment type="similarity">
    <text evidence="1">Belongs to the GSP E family.</text>
</comment>
<dbReference type="Pfam" id="PF00437">
    <property type="entry name" value="T2SSE"/>
    <property type="match status" value="1"/>
</dbReference>
<dbReference type="InterPro" id="IPR050921">
    <property type="entry name" value="T4SS_GSP_E_ATPase"/>
</dbReference>
<evidence type="ECO:0000313" key="4">
    <source>
        <dbReference type="Proteomes" id="UP000818266"/>
    </source>
</evidence>
<dbReference type="Proteomes" id="UP000818266">
    <property type="component" value="Unassembled WGS sequence"/>
</dbReference>
<dbReference type="PANTHER" id="PTHR30486:SF6">
    <property type="entry name" value="TYPE IV PILUS RETRACTATION ATPASE PILT"/>
    <property type="match status" value="1"/>
</dbReference>
<organism evidence="3 4">
    <name type="scientific">Microcella pacifica</name>
    <dbReference type="NCBI Taxonomy" id="2591847"/>
    <lineage>
        <taxon>Bacteria</taxon>
        <taxon>Bacillati</taxon>
        <taxon>Actinomycetota</taxon>
        <taxon>Actinomycetes</taxon>
        <taxon>Micrococcales</taxon>
        <taxon>Microbacteriaceae</taxon>
        <taxon>Microcella</taxon>
    </lineage>
</organism>
<dbReference type="InterPro" id="IPR027417">
    <property type="entry name" value="P-loop_NTPase"/>
</dbReference>
<feature type="domain" description="Bacterial type II secretion system protein E" evidence="2">
    <location>
        <begin position="75"/>
        <end position="351"/>
    </location>
</feature>